<keyword evidence="1" id="KW-0812">Transmembrane</keyword>
<protein>
    <recommendedName>
        <fullName evidence="4">CU044_5270 family protein</fullName>
    </recommendedName>
</protein>
<accession>A0A919J6F4</accession>
<dbReference type="PROSITE" id="PS51318">
    <property type="entry name" value="TAT"/>
    <property type="match status" value="1"/>
</dbReference>
<sequence length="318" mass="33009">MTQQPRSSRRRIYLATTGAATLVLLTVLVVRTLTSSAPAVALTDTLIGPPPATASAEPGACTPPDPLTPRQLREAARAPVVAPAPLGTARPAAAPLRALAKSITAGACDTSGRYDYVQMRQWVIDTRAAGGRATLTTALLQYEHWLAADGSGRAIAVTTRTPAAENPPTDDIYPPGASPVTPGPMPADARLAHDRLNSITALAAGPHAALQAVADLNQWQVPGRAARAALLNVLADTDSLTYHGTVTDRAGRPGFAVAATSNNGASRDLLLIDPTSGNLLAHEQTALRDPGKLGITAPTVLSYTLYVAQDHTATVQQR</sequence>
<evidence type="ECO:0000313" key="3">
    <source>
        <dbReference type="Proteomes" id="UP000598174"/>
    </source>
</evidence>
<keyword evidence="1" id="KW-0472">Membrane</keyword>
<comment type="caution">
    <text evidence="2">The sequence shown here is derived from an EMBL/GenBank/DDBJ whole genome shotgun (WGS) entry which is preliminary data.</text>
</comment>
<dbReference type="Proteomes" id="UP000598174">
    <property type="component" value="Unassembled WGS sequence"/>
</dbReference>
<evidence type="ECO:0000313" key="2">
    <source>
        <dbReference type="EMBL" id="GIE14197.1"/>
    </source>
</evidence>
<evidence type="ECO:0000256" key="1">
    <source>
        <dbReference type="SAM" id="Phobius"/>
    </source>
</evidence>
<organism evidence="2 3">
    <name type="scientific">Paractinoplanes ferrugineus</name>
    <dbReference type="NCBI Taxonomy" id="113564"/>
    <lineage>
        <taxon>Bacteria</taxon>
        <taxon>Bacillati</taxon>
        <taxon>Actinomycetota</taxon>
        <taxon>Actinomycetes</taxon>
        <taxon>Micromonosporales</taxon>
        <taxon>Micromonosporaceae</taxon>
        <taxon>Paractinoplanes</taxon>
    </lineage>
</organism>
<evidence type="ECO:0008006" key="4">
    <source>
        <dbReference type="Google" id="ProtNLM"/>
    </source>
</evidence>
<proteinExistence type="predicted"/>
<name>A0A919J6F4_9ACTN</name>
<dbReference type="EMBL" id="BOMM01000052">
    <property type="protein sequence ID" value="GIE14197.1"/>
    <property type="molecule type" value="Genomic_DNA"/>
</dbReference>
<keyword evidence="1" id="KW-1133">Transmembrane helix</keyword>
<dbReference type="AlphaFoldDB" id="A0A919J6F4"/>
<feature type="transmembrane region" description="Helical" evidence="1">
    <location>
        <begin position="12"/>
        <end position="30"/>
    </location>
</feature>
<dbReference type="InterPro" id="IPR006311">
    <property type="entry name" value="TAT_signal"/>
</dbReference>
<keyword evidence="3" id="KW-1185">Reference proteome</keyword>
<reference evidence="2" key="1">
    <citation type="submission" date="2021-01" db="EMBL/GenBank/DDBJ databases">
        <title>Whole genome shotgun sequence of Actinoplanes ferrugineus NBRC 15555.</title>
        <authorList>
            <person name="Komaki H."/>
            <person name="Tamura T."/>
        </authorList>
    </citation>
    <scope>NUCLEOTIDE SEQUENCE</scope>
    <source>
        <strain evidence="2">NBRC 15555</strain>
    </source>
</reference>
<dbReference type="RefSeq" id="WP_203820610.1">
    <property type="nucleotide sequence ID" value="NZ_BAAABP010000015.1"/>
</dbReference>
<gene>
    <name evidence="2" type="ORF">Afe05nite_60370</name>
</gene>